<dbReference type="EMBL" id="JBGUBD010000004">
    <property type="protein sequence ID" value="MFA9478240.1"/>
    <property type="molecule type" value="Genomic_DNA"/>
</dbReference>
<feature type="region of interest" description="Disordered" evidence="1">
    <location>
        <begin position="1"/>
        <end position="57"/>
    </location>
</feature>
<protein>
    <submittedName>
        <fullName evidence="2">Uncharacterized protein</fullName>
    </submittedName>
</protein>
<gene>
    <name evidence="2" type="ORF">ACERK3_08015</name>
</gene>
<accession>A0ABV4U4Z7</accession>
<evidence type="ECO:0000313" key="3">
    <source>
        <dbReference type="Proteomes" id="UP001575105"/>
    </source>
</evidence>
<feature type="region of interest" description="Disordered" evidence="1">
    <location>
        <begin position="250"/>
        <end position="272"/>
    </location>
</feature>
<evidence type="ECO:0000313" key="2">
    <source>
        <dbReference type="EMBL" id="MFA9478240.1"/>
    </source>
</evidence>
<dbReference type="RefSeq" id="WP_425345163.1">
    <property type="nucleotide sequence ID" value="NZ_JBGUBD010000004.1"/>
</dbReference>
<proteinExistence type="predicted"/>
<evidence type="ECO:0000256" key="1">
    <source>
        <dbReference type="SAM" id="MobiDB-lite"/>
    </source>
</evidence>
<sequence>MSVTSVGQTPFAPQYDRPGPQLGRAGGPQQGKASPPAESTERVATSEAGGDDREPGVVRLLREGHFKGVADVRLRMNFADHFTKSAAAEQQADIASTAENMLATLHDKLDELPEEVASTEPAQQAVSNFEQQLANLPPDADAESGERLDALQVSRQAVIETLREALLTETETEAGPTETPADDVAHADADPMATWLSELDAALGDLIEKLQAAPANPMEALPPLSEPNGQGTAYNKFLAQYQQMFKLQHETEPAEDVDPPAAAVEASVDLLA</sequence>
<dbReference type="Proteomes" id="UP001575105">
    <property type="component" value="Unassembled WGS sequence"/>
</dbReference>
<reference evidence="2 3" key="1">
    <citation type="submission" date="2024-08" db="EMBL/GenBank/DDBJ databases">
        <title>Whole-genome sequencing of halo(alkali)philic microorganisms from hypersaline lakes.</title>
        <authorList>
            <person name="Sorokin D.Y."/>
            <person name="Merkel A.Y."/>
            <person name="Messina E."/>
            <person name="Yakimov M."/>
        </authorList>
    </citation>
    <scope>NUCLEOTIDE SEQUENCE [LARGE SCALE GENOMIC DNA]</scope>
    <source>
        <strain evidence="2 3">AB-hyl4</strain>
    </source>
</reference>
<keyword evidence="3" id="KW-1185">Reference proteome</keyword>
<organism evidence="2 3">
    <name type="scientific">Natronomicrosphaera hydrolytica</name>
    <dbReference type="NCBI Taxonomy" id="3242702"/>
    <lineage>
        <taxon>Bacteria</taxon>
        <taxon>Pseudomonadati</taxon>
        <taxon>Planctomycetota</taxon>
        <taxon>Phycisphaerae</taxon>
        <taxon>Phycisphaerales</taxon>
        <taxon>Phycisphaeraceae</taxon>
        <taxon>Natronomicrosphaera</taxon>
    </lineage>
</organism>
<feature type="compositionally biased region" description="Low complexity" evidence="1">
    <location>
        <begin position="259"/>
        <end position="272"/>
    </location>
</feature>
<comment type="caution">
    <text evidence="2">The sequence shown here is derived from an EMBL/GenBank/DDBJ whole genome shotgun (WGS) entry which is preliminary data.</text>
</comment>
<name>A0ABV4U4Z7_9BACT</name>